<reference evidence="1" key="1">
    <citation type="submission" date="2021-02" db="EMBL/GenBank/DDBJ databases">
        <title>Skermanella TT6 skin isolate.</title>
        <authorList>
            <person name="Lee K."/>
            <person name="Ganzorig M."/>
        </authorList>
    </citation>
    <scope>NUCLEOTIDE SEQUENCE</scope>
    <source>
        <strain evidence="1">TT6</strain>
    </source>
</reference>
<protein>
    <submittedName>
        <fullName evidence="1">Uncharacterized protein</fullName>
    </submittedName>
</protein>
<keyword evidence="2" id="KW-1185">Reference proteome</keyword>
<evidence type="ECO:0000313" key="1">
    <source>
        <dbReference type="EMBL" id="QQP92661.1"/>
    </source>
</evidence>
<gene>
    <name evidence="1" type="ORF">IGS68_11420</name>
</gene>
<dbReference type="RefSeq" id="WP_201081743.1">
    <property type="nucleotide sequence ID" value="NZ_CP067420.1"/>
</dbReference>
<sequence length="62" mass="6626">MGNPKGNDAHPITGAINNGMSIIGVGIDRRPVVKGLVLPAAVFLDVYYKNKASKHSDMLYVT</sequence>
<dbReference type="EMBL" id="CP067420">
    <property type="protein sequence ID" value="QQP92661.1"/>
    <property type="molecule type" value="Genomic_DNA"/>
</dbReference>
<evidence type="ECO:0000313" key="2">
    <source>
        <dbReference type="Proteomes" id="UP000595197"/>
    </source>
</evidence>
<organism evidence="1 2">
    <name type="scientific">Skermanella cutis</name>
    <dbReference type="NCBI Taxonomy" id="2775420"/>
    <lineage>
        <taxon>Bacteria</taxon>
        <taxon>Pseudomonadati</taxon>
        <taxon>Pseudomonadota</taxon>
        <taxon>Alphaproteobacteria</taxon>
        <taxon>Rhodospirillales</taxon>
        <taxon>Azospirillaceae</taxon>
        <taxon>Skermanella</taxon>
    </lineage>
</organism>
<accession>A0ABX7BE47</accession>
<name>A0ABX7BE47_9PROT</name>
<dbReference type="Proteomes" id="UP000595197">
    <property type="component" value="Chromosome"/>
</dbReference>
<proteinExistence type="predicted"/>